<evidence type="ECO:0000313" key="1">
    <source>
        <dbReference type="EMBL" id="RLE09367.1"/>
    </source>
</evidence>
<dbReference type="EMBL" id="QMQA01000371">
    <property type="protein sequence ID" value="RLE09367.1"/>
    <property type="molecule type" value="Genomic_DNA"/>
</dbReference>
<dbReference type="PANTHER" id="PTHR10000:SF8">
    <property type="entry name" value="HAD SUPERFAMILY HYDROLASE-LIKE, TYPE 3"/>
    <property type="match status" value="1"/>
</dbReference>
<reference evidence="1 2" key="1">
    <citation type="submission" date="2018-06" db="EMBL/GenBank/DDBJ databases">
        <title>Extensive metabolic versatility and redundancy in microbially diverse, dynamic hydrothermal sediments.</title>
        <authorList>
            <person name="Dombrowski N."/>
            <person name="Teske A."/>
            <person name="Baker B.J."/>
        </authorList>
    </citation>
    <scope>NUCLEOTIDE SEQUENCE [LARGE SCALE GENOMIC DNA]</scope>
    <source>
        <strain evidence="1">B3_G15</strain>
    </source>
</reference>
<accession>A0A662D6R8</accession>
<dbReference type="GO" id="GO:0016791">
    <property type="term" value="F:phosphatase activity"/>
    <property type="evidence" value="ECO:0007669"/>
    <property type="project" value="TreeGrafter"/>
</dbReference>
<feature type="non-terminal residue" evidence="1">
    <location>
        <position position="1"/>
    </location>
</feature>
<dbReference type="Pfam" id="PF08282">
    <property type="entry name" value="Hydrolase_3"/>
    <property type="match status" value="1"/>
</dbReference>
<dbReference type="PANTHER" id="PTHR10000">
    <property type="entry name" value="PHOSPHOSERINE PHOSPHATASE"/>
    <property type="match status" value="1"/>
</dbReference>
<proteinExistence type="predicted"/>
<evidence type="ECO:0000313" key="2">
    <source>
        <dbReference type="Proteomes" id="UP000280417"/>
    </source>
</evidence>
<dbReference type="InterPro" id="IPR023214">
    <property type="entry name" value="HAD_sf"/>
</dbReference>
<protein>
    <submittedName>
        <fullName evidence="1">HAD family phosphatase</fullName>
    </submittedName>
</protein>
<comment type="caution">
    <text evidence="1">The sequence shown here is derived from an EMBL/GenBank/DDBJ whole genome shotgun (WGS) entry which is preliminary data.</text>
</comment>
<sequence>RDVIRIASFFLERGLDFMIHEEIPDNHIFYYFSTGRENPDFWNRIEIYGEFANPISKEEIVNFSKRATEVVGIGATPGDYRLISERLSSYSVIRATSPLDLKTIWVEVFPKEVNKAAGAEYLRRMYRIPVEKVMAVGNDYNDLALLDWAHMSFIVGNAPYELKERYITVETNDNDGFSSAVELWLRTVG</sequence>
<dbReference type="SUPFAM" id="SSF56784">
    <property type="entry name" value="HAD-like"/>
    <property type="match status" value="1"/>
</dbReference>
<dbReference type="Gene3D" id="3.40.50.1000">
    <property type="entry name" value="HAD superfamily/HAD-like"/>
    <property type="match status" value="1"/>
</dbReference>
<name>A0A662D6R8_UNCAE</name>
<dbReference type="GO" id="GO:0005829">
    <property type="term" value="C:cytosol"/>
    <property type="evidence" value="ECO:0007669"/>
    <property type="project" value="TreeGrafter"/>
</dbReference>
<dbReference type="GO" id="GO:0000287">
    <property type="term" value="F:magnesium ion binding"/>
    <property type="evidence" value="ECO:0007669"/>
    <property type="project" value="TreeGrafter"/>
</dbReference>
<dbReference type="AlphaFoldDB" id="A0A662D6R8"/>
<organism evidence="1 2">
    <name type="scientific">Aerophobetes bacterium</name>
    <dbReference type="NCBI Taxonomy" id="2030807"/>
    <lineage>
        <taxon>Bacteria</taxon>
        <taxon>Candidatus Aerophobota</taxon>
    </lineage>
</organism>
<dbReference type="InterPro" id="IPR036412">
    <property type="entry name" value="HAD-like_sf"/>
</dbReference>
<dbReference type="Proteomes" id="UP000280417">
    <property type="component" value="Unassembled WGS sequence"/>
</dbReference>
<gene>
    <name evidence="1" type="ORF">DRJ04_09945</name>
</gene>